<dbReference type="SUPFAM" id="SSF46565">
    <property type="entry name" value="Chaperone J-domain"/>
    <property type="match status" value="1"/>
</dbReference>
<name>A0AAU9MDC1_9ASTR</name>
<dbReference type="Gene3D" id="1.10.287.110">
    <property type="entry name" value="DnaJ domain"/>
    <property type="match status" value="1"/>
</dbReference>
<dbReference type="Pfam" id="PF00226">
    <property type="entry name" value="DnaJ"/>
    <property type="match status" value="1"/>
</dbReference>
<evidence type="ECO:0000313" key="4">
    <source>
        <dbReference type="Proteomes" id="UP001157418"/>
    </source>
</evidence>
<feature type="region of interest" description="Disordered" evidence="1">
    <location>
        <begin position="1"/>
        <end position="30"/>
    </location>
</feature>
<gene>
    <name evidence="3" type="ORF">LVIROSA_LOCUS11733</name>
</gene>
<keyword evidence="4" id="KW-1185">Reference proteome</keyword>
<proteinExistence type="predicted"/>
<dbReference type="PRINTS" id="PR00625">
    <property type="entry name" value="JDOMAIN"/>
</dbReference>
<evidence type="ECO:0000259" key="2">
    <source>
        <dbReference type="SMART" id="SM00271"/>
    </source>
</evidence>
<sequence length="153" mass="17270">MGGSKMEEETSSSVDPSAVANRTDPYDVLNVSRDSSDQEIKSAYRNLALKLMKNKKESDLLEIFLNELDESLLLIASNMDEWSSTFFSQLTLNQSYRHIISYNLNIRTTATQESSPLNQSKTSLLYQLTDLAARRKIQDLTIGPVISLCLIWS</sequence>
<feature type="domain" description="J" evidence="2">
    <location>
        <begin position="23"/>
        <end position="77"/>
    </location>
</feature>
<dbReference type="SMART" id="SM00271">
    <property type="entry name" value="DnaJ"/>
    <property type="match status" value="1"/>
</dbReference>
<dbReference type="InterPro" id="IPR001623">
    <property type="entry name" value="DnaJ_domain"/>
</dbReference>
<dbReference type="Proteomes" id="UP001157418">
    <property type="component" value="Unassembled WGS sequence"/>
</dbReference>
<dbReference type="EMBL" id="CAKMRJ010001702">
    <property type="protein sequence ID" value="CAH1424537.1"/>
    <property type="molecule type" value="Genomic_DNA"/>
</dbReference>
<evidence type="ECO:0000313" key="3">
    <source>
        <dbReference type="EMBL" id="CAH1424537.1"/>
    </source>
</evidence>
<accession>A0AAU9MDC1</accession>
<evidence type="ECO:0000256" key="1">
    <source>
        <dbReference type="SAM" id="MobiDB-lite"/>
    </source>
</evidence>
<comment type="caution">
    <text evidence="3">The sequence shown here is derived from an EMBL/GenBank/DDBJ whole genome shotgun (WGS) entry which is preliminary data.</text>
</comment>
<dbReference type="CDD" id="cd06257">
    <property type="entry name" value="DnaJ"/>
    <property type="match status" value="1"/>
</dbReference>
<dbReference type="AlphaFoldDB" id="A0AAU9MDC1"/>
<reference evidence="3 4" key="1">
    <citation type="submission" date="2022-01" db="EMBL/GenBank/DDBJ databases">
        <authorList>
            <person name="Xiong W."/>
            <person name="Schranz E."/>
        </authorList>
    </citation>
    <scope>NUCLEOTIDE SEQUENCE [LARGE SCALE GENOMIC DNA]</scope>
</reference>
<protein>
    <recommendedName>
        <fullName evidence="2">J domain-containing protein</fullName>
    </recommendedName>
</protein>
<organism evidence="3 4">
    <name type="scientific">Lactuca virosa</name>
    <dbReference type="NCBI Taxonomy" id="75947"/>
    <lineage>
        <taxon>Eukaryota</taxon>
        <taxon>Viridiplantae</taxon>
        <taxon>Streptophyta</taxon>
        <taxon>Embryophyta</taxon>
        <taxon>Tracheophyta</taxon>
        <taxon>Spermatophyta</taxon>
        <taxon>Magnoliopsida</taxon>
        <taxon>eudicotyledons</taxon>
        <taxon>Gunneridae</taxon>
        <taxon>Pentapetalae</taxon>
        <taxon>asterids</taxon>
        <taxon>campanulids</taxon>
        <taxon>Asterales</taxon>
        <taxon>Asteraceae</taxon>
        <taxon>Cichorioideae</taxon>
        <taxon>Cichorieae</taxon>
        <taxon>Lactucinae</taxon>
        <taxon>Lactuca</taxon>
    </lineage>
</organism>
<dbReference type="InterPro" id="IPR036869">
    <property type="entry name" value="J_dom_sf"/>
</dbReference>